<feature type="compositionally biased region" description="Polar residues" evidence="7">
    <location>
        <begin position="563"/>
        <end position="594"/>
    </location>
</feature>
<evidence type="ECO:0000313" key="10">
    <source>
        <dbReference type="Proteomes" id="UP000009131"/>
    </source>
</evidence>
<dbReference type="Pfam" id="PF11785">
    <property type="entry name" value="Aft1_OSA"/>
    <property type="match status" value="1"/>
</dbReference>
<gene>
    <name evidence="9" type="primary">Mo04894</name>
    <name evidence="9" type="ORF">E5Q_04894</name>
</gene>
<comment type="caution">
    <text evidence="9">The sequence shown here is derived from an EMBL/GenBank/DDBJ whole genome shotgun (WGS) entry which is preliminary data.</text>
</comment>
<keyword evidence="6" id="KW-0175">Coiled coil</keyword>
<keyword evidence="2" id="KW-0805">Transcription regulation</keyword>
<dbReference type="FunFam" id="1.20.5.170:FF:000053">
    <property type="entry name" value="BZIP transcription factor AtfA"/>
    <property type="match status" value="1"/>
</dbReference>
<feature type="compositionally biased region" description="Polar residues" evidence="7">
    <location>
        <begin position="127"/>
        <end position="141"/>
    </location>
</feature>
<evidence type="ECO:0000256" key="4">
    <source>
        <dbReference type="ARBA" id="ARBA00023163"/>
    </source>
</evidence>
<keyword evidence="4" id="KW-0804">Transcription</keyword>
<dbReference type="InterPro" id="IPR004827">
    <property type="entry name" value="bZIP"/>
</dbReference>
<feature type="compositionally biased region" description="Basic and acidic residues" evidence="7">
    <location>
        <begin position="150"/>
        <end position="161"/>
    </location>
</feature>
<feature type="compositionally biased region" description="Low complexity" evidence="7">
    <location>
        <begin position="335"/>
        <end position="345"/>
    </location>
</feature>
<keyword evidence="3" id="KW-0238">DNA-binding</keyword>
<evidence type="ECO:0000256" key="6">
    <source>
        <dbReference type="SAM" id="Coils"/>
    </source>
</evidence>
<dbReference type="Proteomes" id="UP000009131">
    <property type="component" value="Unassembled WGS sequence"/>
</dbReference>
<feature type="compositionally biased region" description="Low complexity" evidence="7">
    <location>
        <begin position="489"/>
        <end position="508"/>
    </location>
</feature>
<evidence type="ECO:0000256" key="1">
    <source>
        <dbReference type="ARBA" id="ARBA00004123"/>
    </source>
</evidence>
<feature type="coiled-coil region" evidence="6">
    <location>
        <begin position="698"/>
        <end position="732"/>
    </location>
</feature>
<dbReference type="OrthoDB" id="295274at2759"/>
<dbReference type="FunCoup" id="G7E5V1">
    <property type="interactions" value="43"/>
</dbReference>
<dbReference type="InterPro" id="IPR051027">
    <property type="entry name" value="bZIP_transcription_factors"/>
</dbReference>
<dbReference type="SUPFAM" id="SSF57959">
    <property type="entry name" value="Leucine zipper domain"/>
    <property type="match status" value="1"/>
</dbReference>
<reference evidence="9 10" key="2">
    <citation type="journal article" date="2012" name="Open Biol.">
        <title>Characteristics of nucleosomes and linker DNA regions on the genome of the basidiomycete Mixia osmundae revealed by mono- and dinucleosome mapping.</title>
        <authorList>
            <person name="Nishida H."/>
            <person name="Kondo S."/>
            <person name="Matsumoto T."/>
            <person name="Suzuki Y."/>
            <person name="Yoshikawa H."/>
            <person name="Taylor T.D."/>
            <person name="Sugiyama J."/>
        </authorList>
    </citation>
    <scope>NUCLEOTIDE SEQUENCE [LARGE SCALE GENOMIC DNA]</scope>
    <source>
        <strain evidence="10">CBS 9802 / IAM 14324 / JCM 22182 / KY 12970</strain>
    </source>
</reference>
<sequence>MIFWVSLLDSNGDINDRNPDGCCTATAQGVLEIYNNGGTPAARLIGDISVWQTRRINPRRVETEEEKAHRYPQRRTEDANSKISTLTHNLASGAAIRQPYEASQAPSSHYYAPPGSRATPAKPIIPVNSSIRPNAQEQPPTTGFGGIHQSEQHATDGEQRYVRASSDPVSRPGLGHYSSKLDLEPNPFEQSFSSSHPPPPGYNPALAANKLDSPSLPRRARSSSPAIRTPSAHPFASGTGATPSHQTPITRDIHSSAGQANIPVIGSSGGSSAVKLPPLASLASPTPANSTSLHNFGWDFDHSLRSGPLSPAMLAGPAQNHQQPHQHHPHINGASGSHSLFDSSSLRTGLTPMIEGGDFPPPSPATQAMFAMMTNQTPGTGGNHAGAGADSSARNDPNHFEASFSKANETASLRVRAQSNPGIPTGEEVAKAAAAAAAQTQGVPRPLTSGQRAAIAVGAAARGRQGPIPTGYHGQPVAPSIAPSSLNNAQQQQQQQHQQQQQQQAAMQHNAYATNPLYLLTQASQGLEQGGEPEDLVAAAALSNLNSAGSYGNLKHLPYASNPYHQHSQPNQQLPSATISQNGSSNSPASQAPARQSKRAPKKRKQEEDVPVPAPSTKKTGRAKKPKDEPEDIDFNDGSSSLNGGAGDDGRSDNGDWDANQPPRDPSKPETEEEKRKSFLERNRQAALKCRQRKKAWLSQLQAKVEYLTSDNETLQNTVNSLRDEISSLRNLLVTHKDCSIGANGHRTLGEALGHQQPNHSPF</sequence>
<accession>G7E5V1</accession>
<dbReference type="SMART" id="SM00338">
    <property type="entry name" value="BRLZ"/>
    <property type="match status" value="1"/>
</dbReference>
<feature type="compositionally biased region" description="Basic and acidic residues" evidence="7">
    <location>
        <begin position="665"/>
        <end position="679"/>
    </location>
</feature>
<dbReference type="InParanoid" id="G7E5V1"/>
<dbReference type="Pfam" id="PF00170">
    <property type="entry name" value="bZIP_1"/>
    <property type="match status" value="1"/>
</dbReference>
<feature type="compositionally biased region" description="Basic and acidic residues" evidence="7">
    <location>
        <begin position="61"/>
        <end position="80"/>
    </location>
</feature>
<dbReference type="eggNOG" id="KOG1414">
    <property type="taxonomic scope" value="Eukaryota"/>
</dbReference>
<dbReference type="EMBL" id="BABT02000150">
    <property type="protein sequence ID" value="GAA98211.1"/>
    <property type="molecule type" value="Genomic_DNA"/>
</dbReference>
<organism evidence="9 10">
    <name type="scientific">Mixia osmundae (strain CBS 9802 / IAM 14324 / JCM 22182 / KY 12970)</name>
    <dbReference type="NCBI Taxonomy" id="764103"/>
    <lineage>
        <taxon>Eukaryota</taxon>
        <taxon>Fungi</taxon>
        <taxon>Dikarya</taxon>
        <taxon>Basidiomycota</taxon>
        <taxon>Pucciniomycotina</taxon>
        <taxon>Mixiomycetes</taxon>
        <taxon>Mixiales</taxon>
        <taxon>Mixiaceae</taxon>
        <taxon>Mixia</taxon>
    </lineage>
</organism>
<evidence type="ECO:0000259" key="8">
    <source>
        <dbReference type="PROSITE" id="PS50217"/>
    </source>
</evidence>
<dbReference type="InterPro" id="IPR021755">
    <property type="entry name" value="TF_Aft1_HRA"/>
</dbReference>
<name>G7E5V1_MIXOS</name>
<dbReference type="PANTHER" id="PTHR19304">
    <property type="entry name" value="CYCLIC-AMP RESPONSE ELEMENT BINDING PROTEIN"/>
    <property type="match status" value="1"/>
</dbReference>
<evidence type="ECO:0000256" key="2">
    <source>
        <dbReference type="ARBA" id="ARBA00023015"/>
    </source>
</evidence>
<comment type="subcellular location">
    <subcellularLocation>
        <location evidence="1">Nucleus</location>
    </subcellularLocation>
</comment>
<dbReference type="GO" id="GO:0005634">
    <property type="term" value="C:nucleus"/>
    <property type="evidence" value="ECO:0007669"/>
    <property type="project" value="UniProtKB-SubCell"/>
</dbReference>
<dbReference type="Gene3D" id="1.20.5.170">
    <property type="match status" value="1"/>
</dbReference>
<dbReference type="STRING" id="764103.G7E5V1"/>
<dbReference type="Pfam" id="PF11786">
    <property type="entry name" value="Aft1_HRA"/>
    <property type="match status" value="1"/>
</dbReference>
<dbReference type="GO" id="GO:0003700">
    <property type="term" value="F:DNA-binding transcription factor activity"/>
    <property type="evidence" value="ECO:0007669"/>
    <property type="project" value="InterPro"/>
</dbReference>
<evidence type="ECO:0000313" key="9">
    <source>
        <dbReference type="EMBL" id="GAA98211.1"/>
    </source>
</evidence>
<feature type="domain" description="BZIP" evidence="8">
    <location>
        <begin position="673"/>
        <end position="736"/>
    </location>
</feature>
<feature type="region of interest" description="Disordered" evidence="7">
    <location>
        <begin position="61"/>
        <end position="82"/>
    </location>
</feature>
<dbReference type="AlphaFoldDB" id="G7E5V1"/>
<feature type="region of interest" description="Disordered" evidence="7">
    <location>
        <begin position="309"/>
        <end position="400"/>
    </location>
</feature>
<evidence type="ECO:0000256" key="7">
    <source>
        <dbReference type="SAM" id="MobiDB-lite"/>
    </source>
</evidence>
<evidence type="ECO:0000256" key="3">
    <source>
        <dbReference type="ARBA" id="ARBA00023125"/>
    </source>
</evidence>
<feature type="region of interest" description="Disordered" evidence="7">
    <location>
        <begin position="465"/>
        <end position="508"/>
    </location>
</feature>
<feature type="region of interest" description="Disordered" evidence="7">
    <location>
        <begin position="559"/>
        <end position="679"/>
    </location>
</feature>
<evidence type="ECO:0000256" key="5">
    <source>
        <dbReference type="ARBA" id="ARBA00023242"/>
    </source>
</evidence>
<dbReference type="PROSITE" id="PS50217">
    <property type="entry name" value="BZIP"/>
    <property type="match status" value="1"/>
</dbReference>
<reference evidence="9 10" key="1">
    <citation type="journal article" date="2011" name="J. Gen. Appl. Microbiol.">
        <title>Draft genome sequencing of the enigmatic basidiomycete Mixia osmundae.</title>
        <authorList>
            <person name="Nishida H."/>
            <person name="Nagatsuka Y."/>
            <person name="Sugiyama J."/>
        </authorList>
    </citation>
    <scope>NUCLEOTIDE SEQUENCE [LARGE SCALE GENOMIC DNA]</scope>
    <source>
        <strain evidence="10">CBS 9802 / IAM 14324 / JCM 22182 / KY 12970</strain>
    </source>
</reference>
<dbReference type="InterPro" id="IPR020956">
    <property type="entry name" value="TF_Aft1_OSM"/>
</dbReference>
<protein>
    <recommendedName>
        <fullName evidence="8">BZIP domain-containing protein</fullName>
    </recommendedName>
</protein>
<keyword evidence="5" id="KW-0539">Nucleus</keyword>
<dbReference type="HOGENOM" id="CLU_367257_0_0_1"/>
<feature type="compositionally biased region" description="Low complexity" evidence="7">
    <location>
        <begin position="213"/>
        <end position="232"/>
    </location>
</feature>
<feature type="compositionally biased region" description="Polar residues" evidence="7">
    <location>
        <begin position="239"/>
        <end position="249"/>
    </location>
</feature>
<keyword evidence="10" id="KW-1185">Reference proteome</keyword>
<dbReference type="InterPro" id="IPR046347">
    <property type="entry name" value="bZIP_sf"/>
</dbReference>
<dbReference type="CDD" id="cd14687">
    <property type="entry name" value="bZIP_ATF2"/>
    <property type="match status" value="1"/>
</dbReference>
<proteinExistence type="predicted"/>
<feature type="region of interest" description="Disordered" evidence="7">
    <location>
        <begin position="105"/>
        <end position="251"/>
    </location>
</feature>
<dbReference type="GO" id="GO:0003677">
    <property type="term" value="F:DNA binding"/>
    <property type="evidence" value="ECO:0007669"/>
    <property type="project" value="UniProtKB-KW"/>
</dbReference>